<evidence type="ECO:0000313" key="4">
    <source>
        <dbReference type="EMBL" id="THG14260.1"/>
    </source>
</evidence>
<name>A0A4S4ED59_CAMSN</name>
<comment type="caution">
    <text evidence="4">The sequence shown here is derived from an EMBL/GenBank/DDBJ whole genome shotgun (WGS) entry which is preliminary data.</text>
</comment>
<feature type="compositionally biased region" description="Basic and acidic residues" evidence="1">
    <location>
        <begin position="142"/>
        <end position="153"/>
    </location>
</feature>
<feature type="domain" description="J" evidence="3">
    <location>
        <begin position="516"/>
        <end position="583"/>
    </location>
</feature>
<feature type="transmembrane region" description="Helical" evidence="2">
    <location>
        <begin position="402"/>
        <end position="428"/>
    </location>
</feature>
<dbReference type="InterPro" id="IPR018253">
    <property type="entry name" value="DnaJ_domain_CS"/>
</dbReference>
<feature type="transmembrane region" description="Helical" evidence="2">
    <location>
        <begin position="344"/>
        <end position="367"/>
    </location>
</feature>
<feature type="compositionally biased region" description="Low complexity" evidence="1">
    <location>
        <begin position="471"/>
        <end position="485"/>
    </location>
</feature>
<feature type="compositionally biased region" description="Basic residues" evidence="1">
    <location>
        <begin position="828"/>
        <end position="837"/>
    </location>
</feature>
<dbReference type="AlphaFoldDB" id="A0A4S4ED59"/>
<proteinExistence type="predicted"/>
<organism evidence="4 5">
    <name type="scientific">Camellia sinensis var. sinensis</name>
    <name type="common">China tea</name>
    <dbReference type="NCBI Taxonomy" id="542762"/>
    <lineage>
        <taxon>Eukaryota</taxon>
        <taxon>Viridiplantae</taxon>
        <taxon>Streptophyta</taxon>
        <taxon>Embryophyta</taxon>
        <taxon>Tracheophyta</taxon>
        <taxon>Spermatophyta</taxon>
        <taxon>Magnoliopsida</taxon>
        <taxon>eudicotyledons</taxon>
        <taxon>Gunneridae</taxon>
        <taxon>Pentapetalae</taxon>
        <taxon>asterids</taxon>
        <taxon>Ericales</taxon>
        <taxon>Theaceae</taxon>
        <taxon>Camellia</taxon>
    </lineage>
</organism>
<feature type="transmembrane region" description="Helical" evidence="2">
    <location>
        <begin position="84"/>
        <end position="110"/>
    </location>
</feature>
<feature type="transmembrane region" description="Helical" evidence="2">
    <location>
        <begin position="286"/>
        <end position="305"/>
    </location>
</feature>
<reference evidence="4 5" key="1">
    <citation type="journal article" date="2018" name="Proc. Natl. Acad. Sci. U.S.A.">
        <title>Draft genome sequence of Camellia sinensis var. sinensis provides insights into the evolution of the tea genome and tea quality.</title>
        <authorList>
            <person name="Wei C."/>
            <person name="Yang H."/>
            <person name="Wang S."/>
            <person name="Zhao J."/>
            <person name="Liu C."/>
            <person name="Gao L."/>
            <person name="Xia E."/>
            <person name="Lu Y."/>
            <person name="Tai Y."/>
            <person name="She G."/>
            <person name="Sun J."/>
            <person name="Cao H."/>
            <person name="Tong W."/>
            <person name="Gao Q."/>
            <person name="Li Y."/>
            <person name="Deng W."/>
            <person name="Jiang X."/>
            <person name="Wang W."/>
            <person name="Chen Q."/>
            <person name="Zhang S."/>
            <person name="Li H."/>
            <person name="Wu J."/>
            <person name="Wang P."/>
            <person name="Li P."/>
            <person name="Shi C."/>
            <person name="Zheng F."/>
            <person name="Jian J."/>
            <person name="Huang B."/>
            <person name="Shan D."/>
            <person name="Shi M."/>
            <person name="Fang C."/>
            <person name="Yue Y."/>
            <person name="Li F."/>
            <person name="Li D."/>
            <person name="Wei S."/>
            <person name="Han B."/>
            <person name="Jiang C."/>
            <person name="Yin Y."/>
            <person name="Xia T."/>
            <person name="Zhang Z."/>
            <person name="Bennetzen J.L."/>
            <person name="Zhao S."/>
            <person name="Wan X."/>
        </authorList>
    </citation>
    <scope>NUCLEOTIDE SEQUENCE [LARGE SCALE GENOMIC DNA]</scope>
    <source>
        <strain evidence="5">cv. Shuchazao</strain>
        <tissue evidence="4">Leaf</tissue>
    </source>
</reference>
<keyword evidence="2" id="KW-0472">Membrane</keyword>
<keyword evidence="2" id="KW-1133">Transmembrane helix</keyword>
<feature type="region of interest" description="Disordered" evidence="1">
    <location>
        <begin position="122"/>
        <end position="182"/>
    </location>
</feature>
<dbReference type="SMART" id="SM00271">
    <property type="entry name" value="DnaJ"/>
    <property type="match status" value="1"/>
</dbReference>
<accession>A0A4S4ED59</accession>
<feature type="compositionally biased region" description="Polar residues" evidence="1">
    <location>
        <begin position="487"/>
        <end position="501"/>
    </location>
</feature>
<evidence type="ECO:0000256" key="2">
    <source>
        <dbReference type="SAM" id="Phobius"/>
    </source>
</evidence>
<feature type="region of interest" description="Disordered" evidence="1">
    <location>
        <begin position="196"/>
        <end position="216"/>
    </location>
</feature>
<dbReference type="EMBL" id="SDRB02005473">
    <property type="protein sequence ID" value="THG14260.1"/>
    <property type="molecule type" value="Genomic_DNA"/>
</dbReference>
<feature type="compositionally biased region" description="Polar residues" evidence="1">
    <location>
        <begin position="129"/>
        <end position="141"/>
    </location>
</feature>
<dbReference type="Gene3D" id="1.10.287.110">
    <property type="entry name" value="DnaJ domain"/>
    <property type="match status" value="1"/>
</dbReference>
<protein>
    <recommendedName>
        <fullName evidence="3">J domain-containing protein</fullName>
    </recommendedName>
</protein>
<keyword evidence="5" id="KW-1185">Reference proteome</keyword>
<gene>
    <name evidence="4" type="ORF">TEA_021845</name>
</gene>
<keyword evidence="2" id="KW-0812">Transmembrane</keyword>
<evidence type="ECO:0000313" key="5">
    <source>
        <dbReference type="Proteomes" id="UP000306102"/>
    </source>
</evidence>
<feature type="region of interest" description="Disordered" evidence="1">
    <location>
        <begin position="450"/>
        <end position="502"/>
    </location>
</feature>
<dbReference type="InterPro" id="IPR032843">
    <property type="entry name" value="Jiv"/>
</dbReference>
<dbReference type="PRINTS" id="PR00625">
    <property type="entry name" value="JDOMAIN"/>
</dbReference>
<sequence length="837" mass="93186">MFTYLYSTAKNLMDELSELGTANVATMAGSEYGIPISHLYVRYFGGDLQTISYDHHCSIDDTKSYNCLSLPTRCIKCFGDITKWITLGALCIFACELALVFEFFVLQCILNDGIVGNLQKNGLDRKLPNGNQPTVPISESVNKTDHIGDENKNKQKSKKFPRKEKQGIGATQGVEQPLPCDSNSGDCIENVFRMEASGSREENGRPKYSNGNHGVPPNGLHTDDTMGNLESSDALVFRHLRASALSILKAATECLERQKPLFITVTNNVSNAACYVWKKIDHAYPIVLRWLMYFGNIMLLLPMVWLDCTIRGINSFLRMGTTSFFSVIWCSVLSIIEMIGMFKFVVVLVITALTGLLIGFTIAILLIAISGIIFLWFCGSFWTTALVICSGGLTFMLSHERLALLITTLYSVYCAWTCVGWLGLILALNLSFISSDALIFFLKDNINEHRRPHQSPEQTAGMQGQPGFFRSGPEPSSPETGSGLSADRSSGVPSTRGTDSEITSEEEVVRLLNCTDHYSVLGLFRYENVDVSILKQEYRKKAMLVHPDKNMGNEKAAEAFKKLQNAYEVLLDSFKRKTYDDELRREELLNCFRRFQNASQKNGRNRFFASGFADTDADGEDPLGESRQIACRKCGDFHVWIHTKKSKSTARWCQVFPFILTICMAFDYCASMKVGTDCISMLEDLLQDCKDFHQAKDGDGWVEQSSQPFFFGILQKVDACAYVCADSKIYNATEWYICQGMRCLVNTHKPSFHVNTSLASKHNNSGSAGQRGGASPNLEESIPAEFFEWLQNAAQTGIFENFARSTSSESPAAGDQNFSKNGGGSSSGKRKKKGKKH</sequence>
<evidence type="ECO:0000259" key="3">
    <source>
        <dbReference type="PROSITE" id="PS50076"/>
    </source>
</evidence>
<dbReference type="PROSITE" id="PS50076">
    <property type="entry name" value="DNAJ_2"/>
    <property type="match status" value="1"/>
</dbReference>
<feature type="transmembrane region" description="Helical" evidence="2">
    <location>
        <begin position="317"/>
        <end position="337"/>
    </location>
</feature>
<feature type="transmembrane region" description="Helical" evidence="2">
    <location>
        <begin position="373"/>
        <end position="395"/>
    </location>
</feature>
<evidence type="ECO:0000256" key="1">
    <source>
        <dbReference type="SAM" id="MobiDB-lite"/>
    </source>
</evidence>
<dbReference type="InterPro" id="IPR036869">
    <property type="entry name" value="J_dom_sf"/>
</dbReference>
<dbReference type="Pfam" id="PF00226">
    <property type="entry name" value="DnaJ"/>
    <property type="match status" value="1"/>
</dbReference>
<dbReference type="SUPFAM" id="SSF46565">
    <property type="entry name" value="Chaperone J-domain"/>
    <property type="match status" value="1"/>
</dbReference>
<feature type="region of interest" description="Disordered" evidence="1">
    <location>
        <begin position="804"/>
        <end position="837"/>
    </location>
</feature>
<dbReference type="Pfam" id="PF14901">
    <property type="entry name" value="Jiv90"/>
    <property type="match status" value="2"/>
</dbReference>
<dbReference type="Proteomes" id="UP000306102">
    <property type="component" value="Unassembled WGS sequence"/>
</dbReference>
<dbReference type="PROSITE" id="PS00636">
    <property type="entry name" value="DNAJ_1"/>
    <property type="match status" value="1"/>
</dbReference>
<dbReference type="PANTHER" id="PTHR45270">
    <property type="entry name" value="OS03G0832900 PROTEIN"/>
    <property type="match status" value="1"/>
</dbReference>
<dbReference type="CDD" id="cd06257">
    <property type="entry name" value="DnaJ"/>
    <property type="match status" value="1"/>
</dbReference>
<dbReference type="InterPro" id="IPR001623">
    <property type="entry name" value="DnaJ_domain"/>
</dbReference>
<dbReference type="PANTHER" id="PTHR45270:SF4">
    <property type="entry name" value="CHAPERONE DNAJ-DOMAIN SUPERFAMILY PROTEIN"/>
    <property type="match status" value="1"/>
</dbReference>